<sequence length="322" mass="36632">MAGLCESGNEPPGFLKATHLNAIDLARDRTRNLGHRRPALYQLANQVDRSVYLTTNTGSTVLSTSRSSLASKSDSHAYSNGLSHLRDLPESFNSPLRIWGFLSSVVRNSLEPTITVIVYQSLENHEEQAPDTADGLYETCQTQIDKKVLKMTQNRSKHVNKAYSFPQLFRNIGDVNFQHTVEYQNVYFRKDIQLKMAARFKHFREDCIEIIERTHHQVVKQHQLSRPCGKRVIAVWNVRGSNSTHLEPEPPPPPPPVSQQRDIAHLATRYLEDNVKAWINPRIYAKEVLGYSPDSSDLDTSDFHLFGPLKKNPAGKRFNTDM</sequence>
<comment type="caution">
    <text evidence="1">The sequence shown here is derived from an EMBL/GenBank/DDBJ whole genome shotgun (WGS) entry which is preliminary data.</text>
</comment>
<evidence type="ECO:0000313" key="2">
    <source>
        <dbReference type="Proteomes" id="UP001148838"/>
    </source>
</evidence>
<dbReference type="Proteomes" id="UP001148838">
    <property type="component" value="Unassembled WGS sequence"/>
</dbReference>
<organism evidence="1 2">
    <name type="scientific">Periplaneta americana</name>
    <name type="common">American cockroach</name>
    <name type="synonym">Blatta americana</name>
    <dbReference type="NCBI Taxonomy" id="6978"/>
    <lineage>
        <taxon>Eukaryota</taxon>
        <taxon>Metazoa</taxon>
        <taxon>Ecdysozoa</taxon>
        <taxon>Arthropoda</taxon>
        <taxon>Hexapoda</taxon>
        <taxon>Insecta</taxon>
        <taxon>Pterygota</taxon>
        <taxon>Neoptera</taxon>
        <taxon>Polyneoptera</taxon>
        <taxon>Dictyoptera</taxon>
        <taxon>Blattodea</taxon>
        <taxon>Blattoidea</taxon>
        <taxon>Blattidae</taxon>
        <taxon>Blattinae</taxon>
        <taxon>Periplaneta</taxon>
    </lineage>
</organism>
<name>A0ABQ8TCZ6_PERAM</name>
<dbReference type="EMBL" id="JAJSOF020000013">
    <property type="protein sequence ID" value="KAJ4443535.1"/>
    <property type="molecule type" value="Genomic_DNA"/>
</dbReference>
<keyword evidence="2" id="KW-1185">Reference proteome</keyword>
<reference evidence="1 2" key="1">
    <citation type="journal article" date="2022" name="Allergy">
        <title>Genome assembly and annotation of Periplaneta americana reveal a comprehensive cockroach allergen profile.</title>
        <authorList>
            <person name="Wang L."/>
            <person name="Xiong Q."/>
            <person name="Saelim N."/>
            <person name="Wang L."/>
            <person name="Nong W."/>
            <person name="Wan A.T."/>
            <person name="Shi M."/>
            <person name="Liu X."/>
            <person name="Cao Q."/>
            <person name="Hui J.H.L."/>
            <person name="Sookrung N."/>
            <person name="Leung T.F."/>
            <person name="Tungtrongchitr A."/>
            <person name="Tsui S.K.W."/>
        </authorList>
    </citation>
    <scope>NUCLEOTIDE SEQUENCE [LARGE SCALE GENOMIC DNA]</scope>
    <source>
        <strain evidence="1">PWHHKU_190912</strain>
    </source>
</reference>
<proteinExistence type="predicted"/>
<protein>
    <submittedName>
        <fullName evidence="1">Uncharacterized protein</fullName>
    </submittedName>
</protein>
<accession>A0ABQ8TCZ6</accession>
<gene>
    <name evidence="1" type="ORF">ANN_05207</name>
</gene>
<evidence type="ECO:0000313" key="1">
    <source>
        <dbReference type="EMBL" id="KAJ4443535.1"/>
    </source>
</evidence>